<dbReference type="Proteomes" id="UP000239047">
    <property type="component" value="Unassembled WGS sequence"/>
</dbReference>
<sequence>MFPETLKKLRMQKKYSQQYMADLLGVTRQAYSKYETGEAQPGHEGLLKIAKKFDVSVDYLLGNDETHNSLSEEDRKILDFANSVEGEWYSKLPETDQEVIEHFRSLYYMLEKNKKN</sequence>
<evidence type="ECO:0000313" key="3">
    <source>
        <dbReference type="EMBL" id="PPA70080.1"/>
    </source>
</evidence>
<comment type="caution">
    <text evidence="3">The sequence shown here is derived from an EMBL/GenBank/DDBJ whole genome shotgun (WGS) entry which is preliminary data.</text>
</comment>
<dbReference type="PROSITE" id="PS50943">
    <property type="entry name" value="HTH_CROC1"/>
    <property type="match status" value="1"/>
</dbReference>
<evidence type="ECO:0000259" key="2">
    <source>
        <dbReference type="PROSITE" id="PS50943"/>
    </source>
</evidence>
<dbReference type="InterPro" id="IPR010982">
    <property type="entry name" value="Lambda_DNA-bd_dom_sf"/>
</dbReference>
<dbReference type="Pfam" id="PF01381">
    <property type="entry name" value="HTH_3"/>
    <property type="match status" value="1"/>
</dbReference>
<evidence type="ECO:0000313" key="4">
    <source>
        <dbReference type="Proteomes" id="UP000239047"/>
    </source>
</evidence>
<organism evidence="3 4">
    <name type="scientific">Jeotgalibacillus proteolyticus</name>
    <dbReference type="NCBI Taxonomy" id="2082395"/>
    <lineage>
        <taxon>Bacteria</taxon>
        <taxon>Bacillati</taxon>
        <taxon>Bacillota</taxon>
        <taxon>Bacilli</taxon>
        <taxon>Bacillales</taxon>
        <taxon>Caryophanaceae</taxon>
        <taxon>Jeotgalibacillus</taxon>
    </lineage>
</organism>
<dbReference type="GO" id="GO:0003677">
    <property type="term" value="F:DNA binding"/>
    <property type="evidence" value="ECO:0007669"/>
    <property type="project" value="UniProtKB-KW"/>
</dbReference>
<name>A0A2S5GAR4_9BACL</name>
<dbReference type="PANTHER" id="PTHR46558">
    <property type="entry name" value="TRACRIPTIONAL REGULATORY PROTEIN-RELATED-RELATED"/>
    <property type="match status" value="1"/>
</dbReference>
<dbReference type="AlphaFoldDB" id="A0A2S5GAR4"/>
<reference evidence="3 4" key="1">
    <citation type="submission" date="2018-02" db="EMBL/GenBank/DDBJ databases">
        <title>Jeotgalibacillus proteolyticum sp. nov. a protease producing bacterium isolated from ocean sediments of Laizhou Bay.</title>
        <authorList>
            <person name="Li Y."/>
        </authorList>
    </citation>
    <scope>NUCLEOTIDE SEQUENCE [LARGE SCALE GENOMIC DNA]</scope>
    <source>
        <strain evidence="3 4">22-7</strain>
    </source>
</reference>
<dbReference type="EMBL" id="PREZ01000004">
    <property type="protein sequence ID" value="PPA70080.1"/>
    <property type="molecule type" value="Genomic_DNA"/>
</dbReference>
<proteinExistence type="predicted"/>
<evidence type="ECO:0000256" key="1">
    <source>
        <dbReference type="ARBA" id="ARBA00023125"/>
    </source>
</evidence>
<dbReference type="PANTHER" id="PTHR46558:SF14">
    <property type="entry name" value="HTH-TYPE TRANSCRIPTIONAL REGULATOR ANSR"/>
    <property type="match status" value="1"/>
</dbReference>
<keyword evidence="1" id="KW-0238">DNA-binding</keyword>
<dbReference type="SUPFAM" id="SSF47413">
    <property type="entry name" value="lambda repressor-like DNA-binding domains"/>
    <property type="match status" value="1"/>
</dbReference>
<dbReference type="RefSeq" id="WP_104058030.1">
    <property type="nucleotide sequence ID" value="NZ_PREZ01000004.1"/>
</dbReference>
<dbReference type="OrthoDB" id="5190137at2"/>
<keyword evidence="4" id="KW-1185">Reference proteome</keyword>
<gene>
    <name evidence="3" type="ORF">C4B60_10845</name>
</gene>
<dbReference type="Gene3D" id="1.10.260.40">
    <property type="entry name" value="lambda repressor-like DNA-binding domains"/>
    <property type="match status" value="1"/>
</dbReference>
<feature type="domain" description="HTH cro/C1-type" evidence="2">
    <location>
        <begin position="6"/>
        <end position="60"/>
    </location>
</feature>
<accession>A0A2S5GAR4</accession>
<dbReference type="CDD" id="cd00093">
    <property type="entry name" value="HTH_XRE"/>
    <property type="match status" value="1"/>
</dbReference>
<dbReference type="InterPro" id="IPR001387">
    <property type="entry name" value="Cro/C1-type_HTH"/>
</dbReference>
<protein>
    <submittedName>
        <fullName evidence="3">XRE family transcriptional regulator</fullName>
    </submittedName>
</protein>
<dbReference type="SMART" id="SM00530">
    <property type="entry name" value="HTH_XRE"/>
    <property type="match status" value="1"/>
</dbReference>